<name>A0A074YZ69_OPIVI</name>
<protein>
    <submittedName>
        <fullName evidence="2">Uncharacterized protein</fullName>
    </submittedName>
</protein>
<feature type="compositionally biased region" description="Basic and acidic residues" evidence="1">
    <location>
        <begin position="1"/>
        <end position="26"/>
    </location>
</feature>
<proteinExistence type="predicted"/>
<dbReference type="OrthoDB" id="10601217at2759"/>
<feature type="non-terminal residue" evidence="2">
    <location>
        <position position="195"/>
    </location>
</feature>
<evidence type="ECO:0000313" key="2">
    <source>
        <dbReference type="EMBL" id="KER18512.1"/>
    </source>
</evidence>
<dbReference type="AlphaFoldDB" id="A0A074YZ69"/>
<dbReference type="RefSeq" id="XP_009177741.1">
    <property type="nucleotide sequence ID" value="XM_009179477.1"/>
</dbReference>
<sequence>MEHERDRLESENQRLRCTEGDSRRSTVDSSAGMEALVRENEAIKSKLKEGDRRLRHLAREVALIGSIERDHEWIEKYNDARETIKEQEIQLSRSKKRVAELQDENARLRADERKVEQRSRRAQEKGSSTPHMSREALAHEIKSLEEELVFLTYQLLLSSLRTGGFRPRSFLLTVLQLIFLRKRKLPSQDITCKPS</sequence>
<dbReference type="GeneID" id="20330172"/>
<accession>A0A074YZ69</accession>
<feature type="region of interest" description="Disordered" evidence="1">
    <location>
        <begin position="110"/>
        <end position="134"/>
    </location>
</feature>
<dbReference type="Proteomes" id="UP000054324">
    <property type="component" value="Unassembled WGS sequence"/>
</dbReference>
<feature type="compositionally biased region" description="Basic and acidic residues" evidence="1">
    <location>
        <begin position="110"/>
        <end position="124"/>
    </location>
</feature>
<dbReference type="KEGG" id="ovi:T265_16007"/>
<evidence type="ECO:0000256" key="1">
    <source>
        <dbReference type="SAM" id="MobiDB-lite"/>
    </source>
</evidence>
<organism evidence="2 3">
    <name type="scientific">Opisthorchis viverrini</name>
    <name type="common">Southeast Asian liver fluke</name>
    <dbReference type="NCBI Taxonomy" id="6198"/>
    <lineage>
        <taxon>Eukaryota</taxon>
        <taxon>Metazoa</taxon>
        <taxon>Spiralia</taxon>
        <taxon>Lophotrochozoa</taxon>
        <taxon>Platyhelminthes</taxon>
        <taxon>Trematoda</taxon>
        <taxon>Digenea</taxon>
        <taxon>Opisthorchiida</taxon>
        <taxon>Opisthorchiata</taxon>
        <taxon>Opisthorchiidae</taxon>
        <taxon>Opisthorchis</taxon>
    </lineage>
</organism>
<feature type="region of interest" description="Disordered" evidence="1">
    <location>
        <begin position="1"/>
        <end position="33"/>
    </location>
</feature>
<dbReference type="CTD" id="20330172"/>
<dbReference type="EMBL" id="KL600467">
    <property type="protein sequence ID" value="KER18512.1"/>
    <property type="molecule type" value="Genomic_DNA"/>
</dbReference>
<reference evidence="2 3" key="1">
    <citation type="submission" date="2013-11" db="EMBL/GenBank/DDBJ databases">
        <title>Opisthorchis viverrini - life in the bile duct.</title>
        <authorList>
            <person name="Young N.D."/>
            <person name="Nagarajan N."/>
            <person name="Lin S.J."/>
            <person name="Korhonen P.K."/>
            <person name="Jex A.R."/>
            <person name="Hall R.S."/>
            <person name="Safavi-Hemami H."/>
            <person name="Kaewkong W."/>
            <person name="Bertrand D."/>
            <person name="Gao S."/>
            <person name="Seet Q."/>
            <person name="Wongkham S."/>
            <person name="Teh B.T."/>
            <person name="Wongkham C."/>
            <person name="Intapan P.M."/>
            <person name="Maleewong W."/>
            <person name="Yang X."/>
            <person name="Hu M."/>
            <person name="Wang Z."/>
            <person name="Hofmann A."/>
            <person name="Sternberg P.W."/>
            <person name="Tan P."/>
            <person name="Wang J."/>
            <person name="Gasser R.B."/>
        </authorList>
    </citation>
    <scope>NUCLEOTIDE SEQUENCE [LARGE SCALE GENOMIC DNA]</scope>
</reference>
<gene>
    <name evidence="2" type="ORF">T265_16007</name>
</gene>
<evidence type="ECO:0000313" key="3">
    <source>
        <dbReference type="Proteomes" id="UP000054324"/>
    </source>
</evidence>
<keyword evidence="3" id="KW-1185">Reference proteome</keyword>